<dbReference type="InterPro" id="IPR025669">
    <property type="entry name" value="AAA_dom"/>
</dbReference>
<dbReference type="EMBL" id="MJIC01000002">
    <property type="protein sequence ID" value="OFI36259.1"/>
    <property type="molecule type" value="Genomic_DNA"/>
</dbReference>
<dbReference type="SUPFAM" id="SSF52540">
    <property type="entry name" value="P-loop containing nucleoside triphosphate hydrolases"/>
    <property type="match status" value="1"/>
</dbReference>
<proteinExistence type="predicted"/>
<accession>A0A1E8FJY6</accession>
<reference evidence="2 3" key="1">
    <citation type="submission" date="2016-09" db="EMBL/GenBank/DDBJ databases">
        <title>Alteromonas lipolytica, a new species isolated from sea water.</title>
        <authorList>
            <person name="Wu Y.-H."/>
            <person name="Cheng H."/>
            <person name="Xu X.-W."/>
        </authorList>
    </citation>
    <scope>NUCLEOTIDE SEQUENCE [LARGE SCALE GENOMIC DNA]</scope>
    <source>
        <strain evidence="2 3">JW12</strain>
    </source>
</reference>
<dbReference type="InterPro" id="IPR050678">
    <property type="entry name" value="DNA_Partitioning_ATPase"/>
</dbReference>
<dbReference type="AlphaFoldDB" id="A0A1E8FJY6"/>
<keyword evidence="3" id="KW-1185">Reference proteome</keyword>
<comment type="caution">
    <text evidence="2">The sequence shown here is derived from an EMBL/GenBank/DDBJ whole genome shotgun (WGS) entry which is preliminary data.</text>
</comment>
<dbReference type="Gene3D" id="3.40.50.300">
    <property type="entry name" value="P-loop containing nucleotide triphosphate hydrolases"/>
    <property type="match status" value="1"/>
</dbReference>
<dbReference type="STRING" id="1856405.BFC17_09055"/>
<dbReference type="PANTHER" id="PTHR13696">
    <property type="entry name" value="P-LOOP CONTAINING NUCLEOSIDE TRIPHOSPHATE HYDROLASE"/>
    <property type="match status" value="1"/>
</dbReference>
<evidence type="ECO:0000259" key="1">
    <source>
        <dbReference type="Pfam" id="PF13614"/>
    </source>
</evidence>
<dbReference type="InterPro" id="IPR027417">
    <property type="entry name" value="P-loop_NTPase"/>
</dbReference>
<evidence type="ECO:0000313" key="2">
    <source>
        <dbReference type="EMBL" id="OFI36259.1"/>
    </source>
</evidence>
<protein>
    <submittedName>
        <fullName evidence="2">Cobalamin biosynthesis protein CobQ</fullName>
    </submittedName>
</protein>
<sequence length="255" mass="28723">MKRVVFNQKGGVGKSTISTNLAAESALRGYKTLLVDLDAQGNSTHYAGIDINEDTLTVADMFKQIVGWFSKPQPPTAFVQQTAFENLYVLPADPTLATIERELESRYKMFKLRETLEALSEEFERIYIDTPPNFNFYSKAALIAADEFLVPFDCDHFSAQAIERLLENVMEIKEDHNQDLTLSGVVINQYNAQAKLPSTLIGELQEKGLPLFETRLSSSVKVKESHSHRTPLPFLMPSHKVTKQIAALLDEVEQR</sequence>
<dbReference type="Pfam" id="PF13614">
    <property type="entry name" value="AAA_31"/>
    <property type="match status" value="1"/>
</dbReference>
<dbReference type="PANTHER" id="PTHR13696:SF52">
    <property type="entry name" value="PARA FAMILY PROTEIN CT_582"/>
    <property type="match status" value="1"/>
</dbReference>
<dbReference type="Proteomes" id="UP000176037">
    <property type="component" value="Unassembled WGS sequence"/>
</dbReference>
<gene>
    <name evidence="2" type="ORF">BFC17_09055</name>
</gene>
<evidence type="ECO:0000313" key="3">
    <source>
        <dbReference type="Proteomes" id="UP000176037"/>
    </source>
</evidence>
<organism evidence="2 3">
    <name type="scientific">Alteromonas lipolytica</name>
    <dbReference type="NCBI Taxonomy" id="1856405"/>
    <lineage>
        <taxon>Bacteria</taxon>
        <taxon>Pseudomonadati</taxon>
        <taxon>Pseudomonadota</taxon>
        <taxon>Gammaproteobacteria</taxon>
        <taxon>Alteromonadales</taxon>
        <taxon>Alteromonadaceae</taxon>
        <taxon>Alteromonas/Salinimonas group</taxon>
        <taxon>Alteromonas</taxon>
    </lineage>
</organism>
<dbReference type="CDD" id="cd02042">
    <property type="entry name" value="ParAB_family"/>
    <property type="match status" value="1"/>
</dbReference>
<feature type="domain" description="AAA" evidence="1">
    <location>
        <begin position="5"/>
        <end position="181"/>
    </location>
</feature>
<dbReference type="RefSeq" id="WP_070174666.1">
    <property type="nucleotide sequence ID" value="NZ_BMJR01000007.1"/>
</dbReference>
<dbReference type="OrthoDB" id="9815116at2"/>
<name>A0A1E8FJY6_9ALTE</name>